<proteinExistence type="predicted"/>
<accession>A0A9P0LBP0</accession>
<evidence type="ECO:0000313" key="1">
    <source>
        <dbReference type="EMBL" id="CAH1992471.1"/>
    </source>
</evidence>
<gene>
    <name evidence="1" type="ORF">ACAOBT_LOCUS20879</name>
</gene>
<keyword evidence="2" id="KW-1185">Reference proteome</keyword>
<dbReference type="EMBL" id="CAKOFQ010007144">
    <property type="protein sequence ID" value="CAH1992471.1"/>
    <property type="molecule type" value="Genomic_DNA"/>
</dbReference>
<reference evidence="1" key="1">
    <citation type="submission" date="2022-03" db="EMBL/GenBank/DDBJ databases">
        <authorList>
            <person name="Sayadi A."/>
        </authorList>
    </citation>
    <scope>NUCLEOTIDE SEQUENCE</scope>
</reference>
<sequence length="41" mass="5041">MYLLWQFFLTQTQPHDTLNFFAIIFEHLFRAHIAINNRKGF</sequence>
<dbReference type="AlphaFoldDB" id="A0A9P0LBP0"/>
<comment type="caution">
    <text evidence="1">The sequence shown here is derived from an EMBL/GenBank/DDBJ whole genome shotgun (WGS) entry which is preliminary data.</text>
</comment>
<evidence type="ECO:0000313" key="2">
    <source>
        <dbReference type="Proteomes" id="UP001152888"/>
    </source>
</evidence>
<protein>
    <submittedName>
        <fullName evidence="1">Uncharacterized protein</fullName>
    </submittedName>
</protein>
<dbReference type="Proteomes" id="UP001152888">
    <property type="component" value="Unassembled WGS sequence"/>
</dbReference>
<name>A0A9P0LBP0_ACAOB</name>
<organism evidence="1 2">
    <name type="scientific">Acanthoscelides obtectus</name>
    <name type="common">Bean weevil</name>
    <name type="synonym">Bruchus obtectus</name>
    <dbReference type="NCBI Taxonomy" id="200917"/>
    <lineage>
        <taxon>Eukaryota</taxon>
        <taxon>Metazoa</taxon>
        <taxon>Ecdysozoa</taxon>
        <taxon>Arthropoda</taxon>
        <taxon>Hexapoda</taxon>
        <taxon>Insecta</taxon>
        <taxon>Pterygota</taxon>
        <taxon>Neoptera</taxon>
        <taxon>Endopterygota</taxon>
        <taxon>Coleoptera</taxon>
        <taxon>Polyphaga</taxon>
        <taxon>Cucujiformia</taxon>
        <taxon>Chrysomeloidea</taxon>
        <taxon>Chrysomelidae</taxon>
        <taxon>Bruchinae</taxon>
        <taxon>Bruchini</taxon>
        <taxon>Acanthoscelides</taxon>
    </lineage>
</organism>